<evidence type="ECO:0000313" key="5">
    <source>
        <dbReference type="Proteomes" id="UP001352263"/>
    </source>
</evidence>
<dbReference type="PANTHER" id="PTHR44591:SF21">
    <property type="entry name" value="TWO-COMPONENT RESPONSE REGULATOR"/>
    <property type="match status" value="1"/>
</dbReference>
<dbReference type="Proteomes" id="UP001352263">
    <property type="component" value="Unassembled WGS sequence"/>
</dbReference>
<evidence type="ECO:0000313" key="4">
    <source>
        <dbReference type="EMBL" id="MEC4721261.1"/>
    </source>
</evidence>
<evidence type="ECO:0000259" key="3">
    <source>
        <dbReference type="PROSITE" id="PS50110"/>
    </source>
</evidence>
<dbReference type="SMART" id="SM00448">
    <property type="entry name" value="REC"/>
    <property type="match status" value="1"/>
</dbReference>
<dbReference type="InterPro" id="IPR050595">
    <property type="entry name" value="Bact_response_regulator"/>
</dbReference>
<name>A0ABU6JC91_9BURK</name>
<keyword evidence="1 2" id="KW-0597">Phosphoprotein</keyword>
<dbReference type="Gene3D" id="3.40.50.2300">
    <property type="match status" value="1"/>
</dbReference>
<proteinExistence type="predicted"/>
<dbReference type="RefSeq" id="WP_326507968.1">
    <property type="nucleotide sequence ID" value="NZ_JAWIIV010000017.1"/>
</dbReference>
<dbReference type="Pfam" id="PF00072">
    <property type="entry name" value="Response_reg"/>
    <property type="match status" value="1"/>
</dbReference>
<dbReference type="InterPro" id="IPR001789">
    <property type="entry name" value="Sig_transdc_resp-reg_receiver"/>
</dbReference>
<protein>
    <submittedName>
        <fullName evidence="4">Response regulator</fullName>
    </submittedName>
</protein>
<keyword evidence="5" id="KW-1185">Reference proteome</keyword>
<accession>A0ABU6JC91</accession>
<evidence type="ECO:0000256" key="1">
    <source>
        <dbReference type="ARBA" id="ARBA00022553"/>
    </source>
</evidence>
<dbReference type="InterPro" id="IPR011006">
    <property type="entry name" value="CheY-like_superfamily"/>
</dbReference>
<feature type="modified residue" description="4-aspartylphosphate" evidence="2">
    <location>
        <position position="56"/>
    </location>
</feature>
<comment type="caution">
    <text evidence="4">The sequence shown here is derived from an EMBL/GenBank/DDBJ whole genome shotgun (WGS) entry which is preliminary data.</text>
</comment>
<dbReference type="CDD" id="cd00156">
    <property type="entry name" value="REC"/>
    <property type="match status" value="1"/>
</dbReference>
<sequence length="135" mass="15069">MKQHLSAVLVVEDDQDANRLVCDMIIALGYDVYSATTAEDALGLLRQKSFSCLVADIHLPGMSGIELAQIATEMHPWIHVVFASGNAYLVADKTDFRFALLPKPYKLSQLRMAMEDFHVDAETHPSESTPIRRTH</sequence>
<dbReference type="EMBL" id="JAWIIV010000017">
    <property type="protein sequence ID" value="MEC4721261.1"/>
    <property type="molecule type" value="Genomic_DNA"/>
</dbReference>
<dbReference type="PROSITE" id="PS50110">
    <property type="entry name" value="RESPONSE_REGULATORY"/>
    <property type="match status" value="1"/>
</dbReference>
<dbReference type="SUPFAM" id="SSF52172">
    <property type="entry name" value="CheY-like"/>
    <property type="match status" value="1"/>
</dbReference>
<feature type="domain" description="Response regulatory" evidence="3">
    <location>
        <begin position="7"/>
        <end position="118"/>
    </location>
</feature>
<evidence type="ECO:0000256" key="2">
    <source>
        <dbReference type="PROSITE-ProRule" id="PRU00169"/>
    </source>
</evidence>
<reference evidence="4 5" key="1">
    <citation type="submission" date="2023-10" db="EMBL/GenBank/DDBJ databases">
        <title>Noviherbaspirillum sp. CPCC 100848 genome assembly.</title>
        <authorList>
            <person name="Li X.Y."/>
            <person name="Fang X.M."/>
        </authorList>
    </citation>
    <scope>NUCLEOTIDE SEQUENCE [LARGE SCALE GENOMIC DNA]</scope>
    <source>
        <strain evidence="4 5">CPCC 100848</strain>
    </source>
</reference>
<organism evidence="4 5">
    <name type="scientific">Noviherbaspirillum album</name>
    <dbReference type="NCBI Taxonomy" id="3080276"/>
    <lineage>
        <taxon>Bacteria</taxon>
        <taxon>Pseudomonadati</taxon>
        <taxon>Pseudomonadota</taxon>
        <taxon>Betaproteobacteria</taxon>
        <taxon>Burkholderiales</taxon>
        <taxon>Oxalobacteraceae</taxon>
        <taxon>Noviherbaspirillum</taxon>
    </lineage>
</organism>
<dbReference type="PANTHER" id="PTHR44591">
    <property type="entry name" value="STRESS RESPONSE REGULATOR PROTEIN 1"/>
    <property type="match status" value="1"/>
</dbReference>
<gene>
    <name evidence="4" type="ORF">RY831_19020</name>
</gene>